<keyword evidence="2" id="KW-0378">Hydrolase</keyword>
<feature type="domain" description="Endonuclease/exonuclease/phosphatase" evidence="1">
    <location>
        <begin position="11"/>
        <end position="239"/>
    </location>
</feature>
<keyword evidence="2" id="KW-0540">Nuclease</keyword>
<dbReference type="PANTHER" id="PTHR14859:SF1">
    <property type="entry name" value="PGAP2-INTERACTING PROTEIN"/>
    <property type="match status" value="1"/>
</dbReference>
<dbReference type="GO" id="GO:0004519">
    <property type="term" value="F:endonuclease activity"/>
    <property type="evidence" value="ECO:0007669"/>
    <property type="project" value="UniProtKB-KW"/>
</dbReference>
<evidence type="ECO:0000313" key="3">
    <source>
        <dbReference type="Proteomes" id="UP000198857"/>
    </source>
</evidence>
<proteinExistence type="predicted"/>
<dbReference type="GO" id="GO:0016020">
    <property type="term" value="C:membrane"/>
    <property type="evidence" value="ECO:0007669"/>
    <property type="project" value="GOC"/>
</dbReference>
<dbReference type="Proteomes" id="UP000198857">
    <property type="component" value="Unassembled WGS sequence"/>
</dbReference>
<dbReference type="GO" id="GO:0004527">
    <property type="term" value="F:exonuclease activity"/>
    <property type="evidence" value="ECO:0007669"/>
    <property type="project" value="UniProtKB-KW"/>
</dbReference>
<reference evidence="3" key="1">
    <citation type="submission" date="2016-10" db="EMBL/GenBank/DDBJ databases">
        <authorList>
            <person name="Varghese N."/>
            <person name="Submissions S."/>
        </authorList>
    </citation>
    <scope>NUCLEOTIDE SEQUENCE [LARGE SCALE GENOMIC DNA]</scope>
    <source>
        <strain evidence="3">DSM 44208</strain>
    </source>
</reference>
<dbReference type="InterPro" id="IPR036691">
    <property type="entry name" value="Endo/exonu/phosph_ase_sf"/>
</dbReference>
<keyword evidence="2" id="KW-0269">Exonuclease</keyword>
<evidence type="ECO:0000313" key="2">
    <source>
        <dbReference type="EMBL" id="SFP12426.1"/>
    </source>
</evidence>
<dbReference type="Gene3D" id="3.60.10.10">
    <property type="entry name" value="Endonuclease/exonuclease/phosphatase"/>
    <property type="match status" value="1"/>
</dbReference>
<evidence type="ECO:0000259" key="1">
    <source>
        <dbReference type="Pfam" id="PF03372"/>
    </source>
</evidence>
<keyword evidence="2" id="KW-0255">Endonuclease</keyword>
<dbReference type="GO" id="GO:0006506">
    <property type="term" value="P:GPI anchor biosynthetic process"/>
    <property type="evidence" value="ECO:0007669"/>
    <property type="project" value="TreeGrafter"/>
</dbReference>
<accession>A0A1I5MTU7</accession>
<dbReference type="Pfam" id="PF03372">
    <property type="entry name" value="Exo_endo_phos"/>
    <property type="match status" value="1"/>
</dbReference>
<name>A0A1I5MTU7_9ACTN</name>
<dbReference type="SUPFAM" id="SSF56219">
    <property type="entry name" value="DNase I-like"/>
    <property type="match status" value="1"/>
</dbReference>
<dbReference type="EMBL" id="FOWQ01000003">
    <property type="protein sequence ID" value="SFP12426.1"/>
    <property type="molecule type" value="Genomic_DNA"/>
</dbReference>
<dbReference type="AlphaFoldDB" id="A0A1I5MTU7"/>
<dbReference type="STRING" id="1523247.SAMN05660464_2128"/>
<dbReference type="PANTHER" id="PTHR14859">
    <property type="entry name" value="CALCOFLUOR WHITE HYPERSENSITIVE PROTEIN PRECURSOR"/>
    <property type="match status" value="1"/>
</dbReference>
<dbReference type="InterPro" id="IPR005135">
    <property type="entry name" value="Endo/exonuclease/phosphatase"/>
</dbReference>
<organism evidence="2 3">
    <name type="scientific">Geodermatophilus dictyosporus</name>
    <dbReference type="NCBI Taxonomy" id="1523247"/>
    <lineage>
        <taxon>Bacteria</taxon>
        <taxon>Bacillati</taxon>
        <taxon>Actinomycetota</taxon>
        <taxon>Actinomycetes</taxon>
        <taxon>Geodermatophilales</taxon>
        <taxon>Geodermatophilaceae</taxon>
        <taxon>Geodermatophilus</taxon>
    </lineage>
</organism>
<dbReference type="RefSeq" id="WP_169064039.1">
    <property type="nucleotide sequence ID" value="NZ_FOWQ01000003.1"/>
</dbReference>
<protein>
    <submittedName>
        <fullName evidence="2">Metal-dependent hydrolase, endonuclease/exonuclease/phosphatase family</fullName>
    </submittedName>
</protein>
<dbReference type="InterPro" id="IPR051916">
    <property type="entry name" value="GPI-anchor_lipid_remodeler"/>
</dbReference>
<sequence>MPDGAALRVGTLNLASGRGRDGRVLSAPELAAAVADLDVDVLAVQEVDAGQPRSGGTDQAEVLAKALEAVDWRAAATLTGTPSPFRRTWAAAEPGLRGPGTAVTAPAYGIALLSRRPVRRWEVLGLGAGRARLPLRAPDPATGRPRLWWIPDEPRIAVAACLDGLTVVGTHLSFAPPTSIGQLRRLRRWAASLPGPVVLAGDLNLPGGLPARLAGATRLVSEPSFPAAAPRTQLDHLLALGEGRGEGLAGSDPAAHHLRVGDHRALTATVRPPAGR</sequence>
<keyword evidence="3" id="KW-1185">Reference proteome</keyword>
<gene>
    <name evidence="2" type="ORF">SAMN05660464_2128</name>
</gene>